<evidence type="ECO:0000313" key="2">
    <source>
        <dbReference type="EMBL" id="CAL1703029.1"/>
    </source>
</evidence>
<evidence type="ECO:0008006" key="4">
    <source>
        <dbReference type="Google" id="ProtNLM"/>
    </source>
</evidence>
<reference evidence="3" key="1">
    <citation type="submission" date="2024-04" db="EMBL/GenBank/DDBJ databases">
        <authorList>
            <person name="Shaw F."/>
            <person name="Minotto A."/>
        </authorList>
    </citation>
    <scope>NUCLEOTIDE SEQUENCE [LARGE SCALE GENOMIC DNA]</scope>
</reference>
<keyword evidence="3" id="KW-1185">Reference proteome</keyword>
<organism evidence="2 3">
    <name type="scientific">Somion occarium</name>
    <dbReference type="NCBI Taxonomy" id="3059160"/>
    <lineage>
        <taxon>Eukaryota</taxon>
        <taxon>Fungi</taxon>
        <taxon>Dikarya</taxon>
        <taxon>Basidiomycota</taxon>
        <taxon>Agaricomycotina</taxon>
        <taxon>Agaricomycetes</taxon>
        <taxon>Polyporales</taxon>
        <taxon>Cerrenaceae</taxon>
        <taxon>Somion</taxon>
    </lineage>
</organism>
<evidence type="ECO:0000313" key="3">
    <source>
        <dbReference type="Proteomes" id="UP001497453"/>
    </source>
</evidence>
<proteinExistence type="predicted"/>
<dbReference type="Proteomes" id="UP001497453">
    <property type="component" value="Chromosome 2"/>
</dbReference>
<sequence>MSGRNSRKAKRREASVSSGPEKKTGWTTISEASAADSESTRVAIPGITVPDAVTMSLVDPPRERSSTIQDVDELPGRPTKRPRLEGPPSILEKLNRKRHRDFWYPDGSVVIEVENILFRLHRSKLEKESPLLSCLFAERDLELEDSERMDTKSSVVDFVERCPVISINSTGIKATDFAEVIRAMDEAFPYGFETPPFQILASILQACSILGFEKAAAFARRSISNLWSPDLESLSSTKLPNAIKAVHLAKTCNLPVIRKRALYELLRTSSFGLELDDVEGFEDPEVFEVRSPIRGEDISRLLRAREMLQRNWIEATANPANVIFSPRNCALKDNTTDETIPKARQSCLPLSARYNHWETTVIQSGILLDGLLDPLEGLKRLGQLDWLQGGYCMMCASAKQDMWGRKREAFWNRLDSILALTDGSEEEESLI</sequence>
<name>A0ABP1D8J5_9APHY</name>
<protein>
    <recommendedName>
        <fullName evidence="4">BTB domain-containing protein</fullName>
    </recommendedName>
</protein>
<evidence type="ECO:0000256" key="1">
    <source>
        <dbReference type="SAM" id="MobiDB-lite"/>
    </source>
</evidence>
<dbReference type="EMBL" id="OZ037945">
    <property type="protein sequence ID" value="CAL1703029.1"/>
    <property type="molecule type" value="Genomic_DNA"/>
</dbReference>
<gene>
    <name evidence="2" type="ORF">GFSPODELE1_LOCUS4362</name>
</gene>
<feature type="compositionally biased region" description="Basic residues" evidence="1">
    <location>
        <begin position="1"/>
        <end position="11"/>
    </location>
</feature>
<accession>A0ABP1D8J5</accession>
<feature type="region of interest" description="Disordered" evidence="1">
    <location>
        <begin position="1"/>
        <end position="88"/>
    </location>
</feature>